<evidence type="ECO:0000259" key="1">
    <source>
        <dbReference type="Pfam" id="PF13360"/>
    </source>
</evidence>
<evidence type="ECO:0000313" key="2">
    <source>
        <dbReference type="EMBL" id="RIW16391.1"/>
    </source>
</evidence>
<dbReference type="Gene3D" id="2.130.10.10">
    <property type="entry name" value="YVTN repeat-like/Quinoprotein amine dehydrogenase"/>
    <property type="match status" value="2"/>
</dbReference>
<organism evidence="2 3">
    <name type="scientific">Algoriphagus lacus</name>
    <dbReference type="NCBI Taxonomy" id="2056311"/>
    <lineage>
        <taxon>Bacteria</taxon>
        <taxon>Pseudomonadati</taxon>
        <taxon>Bacteroidota</taxon>
        <taxon>Cytophagia</taxon>
        <taxon>Cytophagales</taxon>
        <taxon>Cyclobacteriaceae</taxon>
        <taxon>Algoriphagus</taxon>
    </lineage>
</organism>
<feature type="domain" description="Pyrrolo-quinoline quinone repeat" evidence="1">
    <location>
        <begin position="260"/>
        <end position="362"/>
    </location>
</feature>
<dbReference type="PANTHER" id="PTHR34512:SF30">
    <property type="entry name" value="OUTER MEMBRANE PROTEIN ASSEMBLY FACTOR BAMB"/>
    <property type="match status" value="1"/>
</dbReference>
<dbReference type="SUPFAM" id="SSF50998">
    <property type="entry name" value="Quinoprotein alcohol dehydrogenase-like"/>
    <property type="match status" value="2"/>
</dbReference>
<dbReference type="InterPro" id="IPR018391">
    <property type="entry name" value="PQQ_b-propeller_rpt"/>
</dbReference>
<sequence>MLFFAHINTTNGVFPPELQVDSFDQNLFIMKKPYTTTRMMFLTLLAAWSFGTNGFAQEPAWKLVLEKEIEWTLHTHNKILLVGTTDWGLHGVDANSGKLLWSNDDLYNSAKALKGPDGKKLGYTPDLIRVLQDPSDPLVSDYAIVKYTDNIMVKNFVVINIRTGELVMNPKMAGMPVVKVIGPEVATFHYDGSDYLPDLKGIIITASWEDLATPGKPYMQMTKFIDLESGKVSWENDQISSKFLPVVTDDKNLIFIGEKTAAKIDAKTGKPIWSFEVAEKKNNFEAFDANIRLTEGYFYQKKGNQGVVTAVDLKTGKSLWEKPLSTKDAPVLTAENFGVIVADEKDFTLFEAETGNIKWTAKKLSGIVVDLGKDWGIAVGEKDKYLTVLDKNTGEEKWSQKVKGIKIDQLTGAGIMYVNEEGSVGLFGFDGKPVWGEKDMIKGPGVLRAKPSLDQEIFYADEKVYHVNLVTGEKEVIIDKVEFEEKEVPDNLEFTGSNFVLSSSQNMLGFDENGTILYKDHWASPKISLAGRIAMRTMQVAMVAMASAAAYQQGAAGNLTSLGKQYGYQREFFEDMSGAFGDVANQRFKASLNKGLYSFILTDVGEGVGLVKVDKVSGKEEGKIVLNDKEPIYDSDPENGMIFYKPTRKEVYGYLF</sequence>
<dbReference type="SMART" id="SM00564">
    <property type="entry name" value="PQQ"/>
    <property type="match status" value="5"/>
</dbReference>
<dbReference type="AlphaFoldDB" id="A0A418PTG8"/>
<evidence type="ECO:0000313" key="3">
    <source>
        <dbReference type="Proteomes" id="UP000283522"/>
    </source>
</evidence>
<proteinExistence type="predicted"/>
<dbReference type="Proteomes" id="UP000283522">
    <property type="component" value="Unassembled WGS sequence"/>
</dbReference>
<accession>A0A418PTG8</accession>
<gene>
    <name evidence="2" type="ORF">D0X99_08510</name>
</gene>
<keyword evidence="3" id="KW-1185">Reference proteome</keyword>
<comment type="caution">
    <text evidence="2">The sequence shown here is derived from an EMBL/GenBank/DDBJ whole genome shotgun (WGS) entry which is preliminary data.</text>
</comment>
<dbReference type="Pfam" id="PF13360">
    <property type="entry name" value="PQQ_2"/>
    <property type="match status" value="1"/>
</dbReference>
<name>A0A418PTG8_9BACT</name>
<dbReference type="InterPro" id="IPR002372">
    <property type="entry name" value="PQQ_rpt_dom"/>
</dbReference>
<protein>
    <recommendedName>
        <fullName evidence="1">Pyrrolo-quinoline quinone repeat domain-containing protein</fullName>
    </recommendedName>
</protein>
<dbReference type="InterPro" id="IPR011047">
    <property type="entry name" value="Quinoprotein_ADH-like_sf"/>
</dbReference>
<dbReference type="EMBL" id="QXML01000003">
    <property type="protein sequence ID" value="RIW16391.1"/>
    <property type="molecule type" value="Genomic_DNA"/>
</dbReference>
<dbReference type="InterPro" id="IPR015943">
    <property type="entry name" value="WD40/YVTN_repeat-like_dom_sf"/>
</dbReference>
<dbReference type="PANTHER" id="PTHR34512">
    <property type="entry name" value="CELL SURFACE PROTEIN"/>
    <property type="match status" value="1"/>
</dbReference>
<reference evidence="2 3" key="1">
    <citation type="submission" date="2018-09" db="EMBL/GenBank/DDBJ databases">
        <authorList>
            <person name="Wang X."/>
            <person name="Du Z."/>
        </authorList>
    </citation>
    <scope>NUCLEOTIDE SEQUENCE [LARGE SCALE GENOMIC DNA]</scope>
    <source>
        <strain evidence="2 3">N3</strain>
    </source>
</reference>